<proteinExistence type="predicted"/>
<reference evidence="2" key="1">
    <citation type="submission" date="2022-11" db="UniProtKB">
        <authorList>
            <consortium name="WormBaseParasite"/>
        </authorList>
    </citation>
    <scope>IDENTIFICATION</scope>
</reference>
<name>A0AC34QHG1_9BILA</name>
<dbReference type="WBParaSite" id="JU765_v2.g16350.t1">
    <property type="protein sequence ID" value="JU765_v2.g16350.t1"/>
    <property type="gene ID" value="JU765_v2.g16350"/>
</dbReference>
<evidence type="ECO:0000313" key="1">
    <source>
        <dbReference type="Proteomes" id="UP000887576"/>
    </source>
</evidence>
<sequence length="271" mass="31063">MSEKVPLTDHRQTAPKSEPITYTIVDKTEFAANKKILEDVFESDILMTEQQMLDVISSFQERINGTNKRTKRKTIMGEKYRWPNKTVPFVFRDTNPKWQLTVWSGMRMWEAETCIKFKQLHPKTTEKNYILILKGGGCYSSVGKVGGRQTASIGFGCESAGVVAHEMGHALGFWHEQNRGDRDQYININEDHILKGTKGNFETRLDTESLDIPYDFGSVMHYGSQAFSNDYKYLTVETKDHKYQHTIGQRTSLSFTDVKQANAMYCSGKRS</sequence>
<accession>A0AC34QHG1</accession>
<dbReference type="Proteomes" id="UP000887576">
    <property type="component" value="Unplaced"/>
</dbReference>
<evidence type="ECO:0000313" key="2">
    <source>
        <dbReference type="WBParaSite" id="JU765_v2.g16350.t1"/>
    </source>
</evidence>
<protein>
    <submittedName>
        <fullName evidence="2">Metalloendopeptidase</fullName>
    </submittedName>
</protein>
<organism evidence="1 2">
    <name type="scientific">Panagrolaimus sp. JU765</name>
    <dbReference type="NCBI Taxonomy" id="591449"/>
    <lineage>
        <taxon>Eukaryota</taxon>
        <taxon>Metazoa</taxon>
        <taxon>Ecdysozoa</taxon>
        <taxon>Nematoda</taxon>
        <taxon>Chromadorea</taxon>
        <taxon>Rhabditida</taxon>
        <taxon>Tylenchina</taxon>
        <taxon>Panagrolaimomorpha</taxon>
        <taxon>Panagrolaimoidea</taxon>
        <taxon>Panagrolaimidae</taxon>
        <taxon>Panagrolaimus</taxon>
    </lineage>
</organism>